<feature type="coiled-coil region" evidence="7">
    <location>
        <begin position="29"/>
        <end position="113"/>
    </location>
</feature>
<accession>A0A0P9CIW8</accession>
<dbReference type="EMBL" id="LJCO01000011">
    <property type="protein sequence ID" value="KPV45328.1"/>
    <property type="molecule type" value="Genomic_DNA"/>
</dbReference>
<keyword evidence="9" id="KW-1185">Reference proteome</keyword>
<evidence type="ECO:0000256" key="1">
    <source>
        <dbReference type="ARBA" id="ARBA00004496"/>
    </source>
</evidence>
<dbReference type="NCBIfam" id="TIGR03544">
    <property type="entry name" value="DivI1A_domain"/>
    <property type="match status" value="1"/>
</dbReference>
<dbReference type="Pfam" id="PF05103">
    <property type="entry name" value="DivIVA"/>
    <property type="match status" value="1"/>
</dbReference>
<gene>
    <name evidence="8" type="ORF">AN477_02955</name>
</gene>
<dbReference type="PANTHER" id="PTHR35794">
    <property type="entry name" value="CELL DIVISION PROTEIN DIVIVA"/>
    <property type="match status" value="1"/>
</dbReference>
<dbReference type="PANTHER" id="PTHR35794:SF2">
    <property type="entry name" value="CELL DIVISION PROTEIN DIVIVA"/>
    <property type="match status" value="1"/>
</dbReference>
<dbReference type="GO" id="GO:0005737">
    <property type="term" value="C:cytoplasm"/>
    <property type="evidence" value="ECO:0007669"/>
    <property type="project" value="UniProtKB-SubCell"/>
</dbReference>
<dbReference type="Gene3D" id="6.10.250.660">
    <property type="match status" value="1"/>
</dbReference>
<evidence type="ECO:0000256" key="5">
    <source>
        <dbReference type="ARBA" id="ARBA00023054"/>
    </source>
</evidence>
<evidence type="ECO:0000256" key="7">
    <source>
        <dbReference type="SAM" id="Coils"/>
    </source>
</evidence>
<comment type="caution">
    <text evidence="8">The sequence shown here is derived from an EMBL/GenBank/DDBJ whole genome shotgun (WGS) entry which is preliminary data.</text>
</comment>
<evidence type="ECO:0000256" key="4">
    <source>
        <dbReference type="ARBA" id="ARBA00022618"/>
    </source>
</evidence>
<evidence type="ECO:0000313" key="8">
    <source>
        <dbReference type="EMBL" id="KPV45328.1"/>
    </source>
</evidence>
<dbReference type="GO" id="GO:0051301">
    <property type="term" value="P:cell division"/>
    <property type="evidence" value="ECO:0007669"/>
    <property type="project" value="UniProtKB-KW"/>
</dbReference>
<comment type="subcellular location">
    <subcellularLocation>
        <location evidence="1">Cytoplasm</location>
    </subcellularLocation>
</comment>
<evidence type="ECO:0000256" key="3">
    <source>
        <dbReference type="ARBA" id="ARBA00022490"/>
    </source>
</evidence>
<dbReference type="AlphaFoldDB" id="A0A0P9CIW8"/>
<dbReference type="InterPro" id="IPR007793">
    <property type="entry name" value="DivIVA_fam"/>
</dbReference>
<evidence type="ECO:0000256" key="6">
    <source>
        <dbReference type="ARBA" id="ARBA00023306"/>
    </source>
</evidence>
<comment type="similarity">
    <text evidence="2">Belongs to the DivIVA family.</text>
</comment>
<name>A0A0P9CIW8_9BACL</name>
<dbReference type="PATRIC" id="fig|471514.4.peg.2925"/>
<dbReference type="RefSeq" id="WP_054967670.1">
    <property type="nucleotide sequence ID" value="NZ_LJCO01000011.1"/>
</dbReference>
<sequence>MPLSPLDIHNKEFSRSFRGYDEDEVDDFLERIIQDYEGLIRQNKDLEENVEHMKEKLRHFTNIEESLSKSIIVAQETAEEVKNNARKEAQLIIKEAEKNADRIVAEALNKSRKMALEVEEVQKHAAIFRARFRSLIQAQLEMLESGDWDKFDRDVSVRSEVPAVRDGYTREYASQEG</sequence>
<dbReference type="OrthoDB" id="9815492at2"/>
<protein>
    <submittedName>
        <fullName evidence="8">Cell division protein DivIVA</fullName>
    </submittedName>
</protein>
<evidence type="ECO:0000313" key="9">
    <source>
        <dbReference type="Proteomes" id="UP000050482"/>
    </source>
</evidence>
<keyword evidence="6" id="KW-0131">Cell cycle</keyword>
<keyword evidence="5 7" id="KW-0175">Coiled coil</keyword>
<evidence type="ECO:0000256" key="2">
    <source>
        <dbReference type="ARBA" id="ARBA00009008"/>
    </source>
</evidence>
<organism evidence="8 9">
    <name type="scientific">Alicyclobacillus ferrooxydans</name>
    <dbReference type="NCBI Taxonomy" id="471514"/>
    <lineage>
        <taxon>Bacteria</taxon>
        <taxon>Bacillati</taxon>
        <taxon>Bacillota</taxon>
        <taxon>Bacilli</taxon>
        <taxon>Bacillales</taxon>
        <taxon>Alicyclobacillaceae</taxon>
        <taxon>Alicyclobacillus</taxon>
    </lineage>
</organism>
<reference evidence="8 9" key="1">
    <citation type="submission" date="2015-09" db="EMBL/GenBank/DDBJ databases">
        <title>Draft genome sequence of Alicyclobacillus ferrooxydans DSM 22381.</title>
        <authorList>
            <person name="Hemp J."/>
        </authorList>
    </citation>
    <scope>NUCLEOTIDE SEQUENCE [LARGE SCALE GENOMIC DNA]</scope>
    <source>
        <strain evidence="8 9">TC-34</strain>
    </source>
</reference>
<dbReference type="STRING" id="471514.AN477_02955"/>
<keyword evidence="4 8" id="KW-0132">Cell division</keyword>
<proteinExistence type="inferred from homology"/>
<dbReference type="InterPro" id="IPR019933">
    <property type="entry name" value="DivIVA_domain"/>
</dbReference>
<keyword evidence="3" id="KW-0963">Cytoplasm</keyword>
<dbReference type="Proteomes" id="UP000050482">
    <property type="component" value="Unassembled WGS sequence"/>
</dbReference>